<comment type="function">
    <text evidence="1">The purine nucleoside phosphorylases catalyze the phosphorolytic breakdown of the N-glycosidic bond in the beta-(deoxy)ribonucleoside molecules, with the formation of the corresponding free purine bases and pentose-1-phosphate. Cleaves guanosine, inosine, 2'-deoxyguanosine and 2'-deoxyinosine.</text>
</comment>
<feature type="binding site" evidence="10">
    <location>
        <position position="62"/>
    </location>
    <ligand>
        <name>phosphate</name>
        <dbReference type="ChEBI" id="CHEBI:43474"/>
    </ligand>
</feature>
<feature type="binding site" evidence="10">
    <location>
        <position position="213"/>
    </location>
    <ligand>
        <name>phosphate</name>
        <dbReference type="ChEBI" id="CHEBI:43474"/>
    </ligand>
</feature>
<dbReference type="NCBIfam" id="TIGR01700">
    <property type="entry name" value="PNPH"/>
    <property type="match status" value="1"/>
</dbReference>
<dbReference type="PANTHER" id="PTHR11904:SF9">
    <property type="entry name" value="PURINE NUCLEOSIDE PHOSPHORYLASE-RELATED"/>
    <property type="match status" value="1"/>
</dbReference>
<dbReference type="InterPro" id="IPR011268">
    <property type="entry name" value="Purine_phosphorylase"/>
</dbReference>
<name>A0A2S8R9F1_9FIRM</name>
<evidence type="ECO:0000256" key="5">
    <source>
        <dbReference type="ARBA" id="ARBA00022553"/>
    </source>
</evidence>
<feature type="binding site" evidence="10">
    <location>
        <begin position="82"/>
        <end position="84"/>
    </location>
    <ligand>
        <name>phosphate</name>
        <dbReference type="ChEBI" id="CHEBI:43474"/>
    </ligand>
</feature>
<evidence type="ECO:0000256" key="3">
    <source>
        <dbReference type="ARBA" id="ARBA00006751"/>
    </source>
</evidence>
<evidence type="ECO:0000256" key="1">
    <source>
        <dbReference type="ARBA" id="ARBA00002678"/>
    </source>
</evidence>
<keyword evidence="6 9" id="KW-0328">Glycosyltransferase</keyword>
<dbReference type="GO" id="GO:0009116">
    <property type="term" value="P:nucleoside metabolic process"/>
    <property type="evidence" value="ECO:0007669"/>
    <property type="project" value="InterPro"/>
</dbReference>
<dbReference type="NCBIfam" id="NF006054">
    <property type="entry name" value="PRK08202.1"/>
    <property type="match status" value="1"/>
</dbReference>
<proteinExistence type="inferred from homology"/>
<dbReference type="PIRSF" id="PIRSF000477">
    <property type="entry name" value="PurNPase"/>
    <property type="match status" value="1"/>
</dbReference>
<dbReference type="InterPro" id="IPR000845">
    <property type="entry name" value="Nucleoside_phosphorylase_d"/>
</dbReference>
<feature type="binding site" evidence="10">
    <location>
        <position position="114"/>
    </location>
    <ligand>
        <name>phosphate</name>
        <dbReference type="ChEBI" id="CHEBI:43474"/>
    </ligand>
</feature>
<dbReference type="CDD" id="cd09009">
    <property type="entry name" value="PNP-EcPNPII_like"/>
    <property type="match status" value="1"/>
</dbReference>
<evidence type="ECO:0000256" key="8">
    <source>
        <dbReference type="ARBA" id="ARBA00048556"/>
    </source>
</evidence>
<evidence type="ECO:0000256" key="10">
    <source>
        <dbReference type="PIRSR" id="PIRSR000477-2"/>
    </source>
</evidence>
<comment type="pathway">
    <text evidence="2 9">Purine metabolism; purine nucleoside salvage.</text>
</comment>
<feature type="domain" description="Nucleoside phosphorylase" evidence="11">
    <location>
        <begin position="25"/>
        <end position="270"/>
    </location>
</feature>
<evidence type="ECO:0000256" key="7">
    <source>
        <dbReference type="ARBA" id="ARBA00022679"/>
    </source>
</evidence>
<gene>
    <name evidence="12" type="ORF">B9R14_06410</name>
</gene>
<dbReference type="InterPro" id="IPR011270">
    <property type="entry name" value="Pur_Nuc_Pase_Ino/Guo-sp"/>
</dbReference>
<keyword evidence="5" id="KW-0597">Phosphoprotein</keyword>
<dbReference type="EC" id="2.4.2.1" evidence="9"/>
<dbReference type="UniPathway" id="UPA00606"/>
<evidence type="ECO:0000313" key="13">
    <source>
        <dbReference type="Proteomes" id="UP000239720"/>
    </source>
</evidence>
<dbReference type="PROSITE" id="PS01240">
    <property type="entry name" value="PNP_MTAP_2"/>
    <property type="match status" value="1"/>
</dbReference>
<dbReference type="Proteomes" id="UP000239720">
    <property type="component" value="Unassembled WGS sequence"/>
</dbReference>
<dbReference type="Gene3D" id="3.40.50.1580">
    <property type="entry name" value="Nucleoside phosphorylase domain"/>
    <property type="match status" value="1"/>
</dbReference>
<evidence type="ECO:0000256" key="2">
    <source>
        <dbReference type="ARBA" id="ARBA00005058"/>
    </source>
</evidence>
<feature type="binding site" evidence="10">
    <location>
        <position position="194"/>
    </location>
    <ligand>
        <name>a purine D-ribonucleoside</name>
        <dbReference type="ChEBI" id="CHEBI:142355"/>
    </ligand>
</feature>
<accession>A0A2S8R9F1</accession>
<keyword evidence="7 9" id="KW-0808">Transferase</keyword>
<evidence type="ECO:0000313" key="12">
    <source>
        <dbReference type="EMBL" id="PQQ66419.1"/>
    </source>
</evidence>
<feature type="binding site" evidence="10">
    <location>
        <position position="31"/>
    </location>
    <ligand>
        <name>phosphate</name>
        <dbReference type="ChEBI" id="CHEBI:43474"/>
    </ligand>
</feature>
<dbReference type="NCBIfam" id="TIGR01697">
    <property type="entry name" value="PNPH-PUNA-XAPA"/>
    <property type="match status" value="1"/>
</dbReference>
<organism evidence="12 13">
    <name type="scientific">Acetivibrio saccincola</name>
    <dbReference type="NCBI Taxonomy" id="1677857"/>
    <lineage>
        <taxon>Bacteria</taxon>
        <taxon>Bacillati</taxon>
        <taxon>Bacillota</taxon>
        <taxon>Clostridia</taxon>
        <taxon>Eubacteriales</taxon>
        <taxon>Oscillospiraceae</taxon>
        <taxon>Acetivibrio</taxon>
    </lineage>
</organism>
<dbReference type="InterPro" id="IPR018099">
    <property type="entry name" value="Purine_phosphorylase-2_CS"/>
</dbReference>
<dbReference type="SUPFAM" id="SSF53167">
    <property type="entry name" value="Purine and uridine phosphorylases"/>
    <property type="match status" value="1"/>
</dbReference>
<comment type="subunit">
    <text evidence="4">Homotrimer.</text>
</comment>
<protein>
    <recommendedName>
        <fullName evidence="9">Purine nucleoside phosphorylase</fullName>
        <ecNumber evidence="9">2.4.2.1</ecNumber>
    </recommendedName>
    <alternativeName>
        <fullName evidence="9">Inosine-guanosine phosphorylase</fullName>
    </alternativeName>
</protein>
<sequence>MGNILSEIKEAGEYIKKKIGKTPQIAVVLGSGLGALVNEIEEPLVLDYGDIPGFPVTTVEGHDGKLIFGKIGDKYILAMKGRFHYYEGYDVSKVVFAVRVFKFMGINNLIVTNAAGGINKDFNPGDLMIIKDHISFFAPSALRGANIDEFGVRFPDMSKAYNPELIQLCKDAALKEGINVREGVYIFAKGPMYETPAEIRAMSILGADAVGMSTVPEVTVANHAGMNILGISCITNMAAGILDEPLSHEGVMEVAKIAEKNFVALVKRVVTDWEV</sequence>
<dbReference type="PANTHER" id="PTHR11904">
    <property type="entry name" value="METHYLTHIOADENOSINE/PURINE NUCLEOSIDE PHOSPHORYLASE"/>
    <property type="match status" value="1"/>
</dbReference>
<dbReference type="AlphaFoldDB" id="A0A2S8R9F1"/>
<evidence type="ECO:0000256" key="4">
    <source>
        <dbReference type="ARBA" id="ARBA00011233"/>
    </source>
</evidence>
<feature type="binding site" evidence="10">
    <location>
        <position position="236"/>
    </location>
    <ligand>
        <name>a purine D-ribonucleoside</name>
        <dbReference type="ChEBI" id="CHEBI:142355"/>
    </ligand>
</feature>
<evidence type="ECO:0000259" key="11">
    <source>
        <dbReference type="Pfam" id="PF01048"/>
    </source>
</evidence>
<dbReference type="GO" id="GO:0005737">
    <property type="term" value="C:cytoplasm"/>
    <property type="evidence" value="ECO:0007669"/>
    <property type="project" value="TreeGrafter"/>
</dbReference>
<dbReference type="RefSeq" id="WP_105367838.1">
    <property type="nucleotide sequence ID" value="NZ_NEMB01000003.1"/>
</dbReference>
<dbReference type="EMBL" id="NEMB01000003">
    <property type="protein sequence ID" value="PQQ66419.1"/>
    <property type="molecule type" value="Genomic_DNA"/>
</dbReference>
<dbReference type="FunFam" id="3.40.50.1580:FF:000010">
    <property type="entry name" value="Purine nucleoside phosphorylase"/>
    <property type="match status" value="1"/>
</dbReference>
<comment type="similarity">
    <text evidence="3 9">Belongs to the PNP/MTAP phosphorylase family.</text>
</comment>
<evidence type="ECO:0000256" key="9">
    <source>
        <dbReference type="PIRNR" id="PIRNR000477"/>
    </source>
</evidence>
<dbReference type="Pfam" id="PF01048">
    <property type="entry name" value="PNP_UDP_1"/>
    <property type="match status" value="1"/>
</dbReference>
<dbReference type="InterPro" id="IPR035994">
    <property type="entry name" value="Nucleoside_phosphorylase_sf"/>
</dbReference>
<dbReference type="OrthoDB" id="1523230at2"/>
<comment type="caution">
    <text evidence="12">The sequence shown here is derived from an EMBL/GenBank/DDBJ whole genome shotgun (WGS) entry which is preliminary data.</text>
</comment>
<dbReference type="GO" id="GO:0004731">
    <property type="term" value="F:purine-nucleoside phosphorylase activity"/>
    <property type="evidence" value="ECO:0007669"/>
    <property type="project" value="UniProtKB-EC"/>
</dbReference>
<comment type="catalytic activity">
    <reaction evidence="8">
        <text>a purine 2'-deoxy-D-ribonucleoside + phosphate = a purine nucleobase + 2-deoxy-alpha-D-ribose 1-phosphate</text>
        <dbReference type="Rhea" id="RHEA:36431"/>
        <dbReference type="ChEBI" id="CHEBI:26386"/>
        <dbReference type="ChEBI" id="CHEBI:43474"/>
        <dbReference type="ChEBI" id="CHEBI:57259"/>
        <dbReference type="ChEBI" id="CHEBI:142361"/>
        <dbReference type="EC" id="2.4.2.1"/>
    </reaction>
</comment>
<evidence type="ECO:0000256" key="6">
    <source>
        <dbReference type="ARBA" id="ARBA00022676"/>
    </source>
</evidence>
<reference evidence="12 13" key="1">
    <citation type="journal article" date="2018" name="Syst. Appl. Microbiol.">
        <title>Characterization and high-quality draft genome sequence of Herbivorax saccincola A7, an anaerobic, alkaliphilic, thermophilic, cellulolytic, and xylanolytic bacterium.</title>
        <authorList>
            <person name="Aikawa S."/>
            <person name="Baramee S."/>
            <person name="Sermsathanaswadi J."/>
            <person name="Thianheng P."/>
            <person name="Tachaapaikoon C."/>
            <person name="Shikata A."/>
            <person name="Waeonukul R."/>
            <person name="Pason P."/>
            <person name="Ratanakhanokchai K."/>
            <person name="Kosugi A."/>
        </authorList>
    </citation>
    <scope>NUCLEOTIDE SEQUENCE [LARGE SCALE GENOMIC DNA]</scope>
    <source>
        <strain evidence="12 13">A7</strain>
    </source>
</reference>